<organism evidence="2 3">
    <name type="scientific">Knipowitschia caucasica</name>
    <name type="common">Caucasian dwarf goby</name>
    <name type="synonym">Pomatoschistus caucasicus</name>
    <dbReference type="NCBI Taxonomy" id="637954"/>
    <lineage>
        <taxon>Eukaryota</taxon>
        <taxon>Metazoa</taxon>
        <taxon>Chordata</taxon>
        <taxon>Craniata</taxon>
        <taxon>Vertebrata</taxon>
        <taxon>Euteleostomi</taxon>
        <taxon>Actinopterygii</taxon>
        <taxon>Neopterygii</taxon>
        <taxon>Teleostei</taxon>
        <taxon>Neoteleostei</taxon>
        <taxon>Acanthomorphata</taxon>
        <taxon>Gobiaria</taxon>
        <taxon>Gobiiformes</taxon>
        <taxon>Gobioidei</taxon>
        <taxon>Gobiidae</taxon>
        <taxon>Gobiinae</taxon>
        <taxon>Knipowitschia</taxon>
    </lineage>
</organism>
<sequence>MEDRRKEGESLCSGKAQSWGKKKKQVVEARRSFLLCFSAPPFLPPLFRPLLLPNGIKPAAPPADPASPACPFRPSRFSARPSNRHPCCRARFALITID</sequence>
<dbReference type="AlphaFoldDB" id="A0AAV2KRY6"/>
<evidence type="ECO:0000313" key="2">
    <source>
        <dbReference type="EMBL" id="CAL1590094.1"/>
    </source>
</evidence>
<dbReference type="EMBL" id="OZ035841">
    <property type="protein sequence ID" value="CAL1590094.1"/>
    <property type="molecule type" value="Genomic_DNA"/>
</dbReference>
<keyword evidence="3" id="KW-1185">Reference proteome</keyword>
<proteinExistence type="predicted"/>
<gene>
    <name evidence="2" type="ORF">KC01_LOCUS19657</name>
</gene>
<dbReference type="Proteomes" id="UP001497482">
    <property type="component" value="Chromosome 19"/>
</dbReference>
<protein>
    <submittedName>
        <fullName evidence="2">Uncharacterized protein</fullName>
    </submittedName>
</protein>
<feature type="region of interest" description="Disordered" evidence="1">
    <location>
        <begin position="1"/>
        <end position="21"/>
    </location>
</feature>
<accession>A0AAV2KRY6</accession>
<name>A0AAV2KRY6_KNICA</name>
<reference evidence="2 3" key="1">
    <citation type="submission" date="2024-04" db="EMBL/GenBank/DDBJ databases">
        <authorList>
            <person name="Waldvogel A.-M."/>
            <person name="Schoenle A."/>
        </authorList>
    </citation>
    <scope>NUCLEOTIDE SEQUENCE [LARGE SCALE GENOMIC DNA]</scope>
</reference>
<evidence type="ECO:0000313" key="3">
    <source>
        <dbReference type="Proteomes" id="UP001497482"/>
    </source>
</evidence>
<evidence type="ECO:0000256" key="1">
    <source>
        <dbReference type="SAM" id="MobiDB-lite"/>
    </source>
</evidence>